<feature type="domain" description="LysM" evidence="2">
    <location>
        <begin position="31"/>
        <end position="78"/>
    </location>
</feature>
<evidence type="ECO:0000259" key="2">
    <source>
        <dbReference type="PROSITE" id="PS51782"/>
    </source>
</evidence>
<proteinExistence type="predicted"/>
<dbReference type="InterPro" id="IPR016930">
    <property type="entry name" value="UCP029644"/>
</dbReference>
<reference evidence="3" key="1">
    <citation type="submission" date="2024-06" db="EMBL/GenBank/DDBJ databases">
        <title>Caulobacter inopinatus, sp. nov.</title>
        <authorList>
            <person name="Donachie S.P."/>
        </authorList>
    </citation>
    <scope>NUCLEOTIDE SEQUENCE</scope>
    <source>
        <strain evidence="3">73W</strain>
    </source>
</reference>
<dbReference type="Pfam" id="PF01476">
    <property type="entry name" value="LysM"/>
    <property type="match status" value="1"/>
</dbReference>
<dbReference type="Gene3D" id="2.60.40.10">
    <property type="entry name" value="Immunoglobulins"/>
    <property type="match status" value="2"/>
</dbReference>
<accession>A0AB39KPZ9</accession>
<keyword evidence="1" id="KW-0732">Signal</keyword>
<dbReference type="PANTHER" id="PTHR38731">
    <property type="entry name" value="LIPL45-RELATED LIPOPROTEIN-RELATED"/>
    <property type="match status" value="1"/>
</dbReference>
<dbReference type="Pfam" id="PF04773">
    <property type="entry name" value="FecR"/>
    <property type="match status" value="1"/>
</dbReference>
<dbReference type="AlphaFoldDB" id="A0AB39KPZ9"/>
<dbReference type="Gene3D" id="3.10.350.10">
    <property type="entry name" value="LysM domain"/>
    <property type="match status" value="1"/>
</dbReference>
<protein>
    <submittedName>
        <fullName evidence="3">FecR domain-containing protein</fullName>
    </submittedName>
</protein>
<dbReference type="InterPro" id="IPR036779">
    <property type="entry name" value="LysM_dom_sf"/>
</dbReference>
<dbReference type="PANTHER" id="PTHR38731:SF1">
    <property type="entry name" value="FECR PROTEIN DOMAIN-CONTAINING PROTEIN"/>
    <property type="match status" value="1"/>
</dbReference>
<dbReference type="EMBL" id="CP158375">
    <property type="protein sequence ID" value="XDO95391.1"/>
    <property type="molecule type" value="Genomic_DNA"/>
</dbReference>
<dbReference type="PIRSF" id="PIRSF029644">
    <property type="entry name" value="UCP029644"/>
    <property type="match status" value="1"/>
</dbReference>
<dbReference type="Gene3D" id="2.60.120.1440">
    <property type="match status" value="1"/>
</dbReference>
<feature type="signal peptide" evidence="1">
    <location>
        <begin position="1"/>
        <end position="20"/>
    </location>
</feature>
<name>A0AB39KPZ9_9CAUL</name>
<dbReference type="InterPro" id="IPR006860">
    <property type="entry name" value="FecR"/>
</dbReference>
<gene>
    <name evidence="3" type="ORF">ABOZ73_11255</name>
</gene>
<dbReference type="PROSITE" id="PS51782">
    <property type="entry name" value="LYSM"/>
    <property type="match status" value="1"/>
</dbReference>
<dbReference type="CDD" id="cd00118">
    <property type="entry name" value="LysM"/>
    <property type="match status" value="1"/>
</dbReference>
<evidence type="ECO:0000313" key="3">
    <source>
        <dbReference type="EMBL" id="XDO95391.1"/>
    </source>
</evidence>
<dbReference type="InterPro" id="IPR013783">
    <property type="entry name" value="Ig-like_fold"/>
</dbReference>
<feature type="chain" id="PRO_5044304742" evidence="1">
    <location>
        <begin position="21"/>
        <end position="444"/>
    </location>
</feature>
<dbReference type="InterPro" id="IPR018392">
    <property type="entry name" value="LysM"/>
</dbReference>
<evidence type="ECO:0000256" key="1">
    <source>
        <dbReference type="SAM" id="SignalP"/>
    </source>
</evidence>
<dbReference type="RefSeq" id="WP_369058240.1">
    <property type="nucleotide sequence ID" value="NZ_CP158375.1"/>
</dbReference>
<sequence length="444" mass="47355">MKAPALALAALVALATPALAAPAPQPAETPIAYVVRQGDNLYTLAQRYLIQLNDYKRVRTASGVRNVRALRVGSTLKIEPQLLRFEPIEARLVAVSGAVTLQDARGGSAPAVRDAQVFEGHRLITGANAFATFQLADGSRVTLPSNSRMRIVQMRRLLLDGSLQRLFELESGRSGISATPAENAGSQFRVRTPLSVTAVRGTEFRVVHAEAGARSATEVIEGLVGVGSAAAATPETSVKAAFGVTAGAQGINTPSALLPAPDLAPGGAVQEDPQLRFAAKPAEGAVSYRFQLANDAGFVDIFAEGDSQDGQAAFPSVRDGTYFVRLTALDSSGLEGLPSVYSFDRTLNVLEPGAPPQPEGDRKMRRFLFRWNATGEGVRTYRFQLSADPQMKTLTVDQPGLTQPQATVTNLAAGAWYWRVVSIRYKDGAFTQKLGPVQLLRIGQ</sequence>
<organism evidence="3">
    <name type="scientific">Caulobacter sp. 73W</name>
    <dbReference type="NCBI Taxonomy" id="3161137"/>
    <lineage>
        <taxon>Bacteria</taxon>
        <taxon>Pseudomonadati</taxon>
        <taxon>Pseudomonadota</taxon>
        <taxon>Alphaproteobacteria</taxon>
        <taxon>Caulobacterales</taxon>
        <taxon>Caulobacteraceae</taxon>
        <taxon>Caulobacter</taxon>
    </lineage>
</organism>